<evidence type="ECO:0000256" key="1">
    <source>
        <dbReference type="SAM" id="SignalP"/>
    </source>
</evidence>
<accession>A0A1B3B846</accession>
<evidence type="ECO:0000313" key="3">
    <source>
        <dbReference type="EMBL" id="AOE48963.1"/>
    </source>
</evidence>
<feature type="chain" id="PRO_5008543981" description="Chalcone isomerase domain-containing protein" evidence="1">
    <location>
        <begin position="20"/>
        <end position="185"/>
    </location>
</feature>
<dbReference type="STRING" id="1144748.KS2013_235"/>
<dbReference type="InterPro" id="IPR016087">
    <property type="entry name" value="Chalcone_isomerase"/>
</dbReference>
<keyword evidence="1" id="KW-0732">Signal</keyword>
<dbReference type="Proteomes" id="UP000094147">
    <property type="component" value="Chromosome"/>
</dbReference>
<name>A0A1B3B846_9GAMM</name>
<proteinExistence type="predicted"/>
<dbReference type="OrthoDB" id="270742at2"/>
<dbReference type="AlphaFoldDB" id="A0A1B3B846"/>
<dbReference type="Pfam" id="PF16036">
    <property type="entry name" value="Chalcone_3"/>
    <property type="match status" value="1"/>
</dbReference>
<evidence type="ECO:0000313" key="4">
    <source>
        <dbReference type="Proteomes" id="UP000094147"/>
    </source>
</evidence>
<reference evidence="4" key="1">
    <citation type="submission" date="2015-08" db="EMBL/GenBank/DDBJ databases">
        <authorList>
            <person name="Kim K.M."/>
        </authorList>
    </citation>
    <scope>NUCLEOTIDE SEQUENCE [LARGE SCALE GENOMIC DNA]</scope>
    <source>
        <strain evidence="4">KCTC 23892</strain>
    </source>
</reference>
<feature type="domain" description="Chalcone isomerase" evidence="2">
    <location>
        <begin position="21"/>
        <end position="171"/>
    </location>
</feature>
<organism evidence="3 4">
    <name type="scientific">Kangiella sediminilitoris</name>
    <dbReference type="NCBI Taxonomy" id="1144748"/>
    <lineage>
        <taxon>Bacteria</taxon>
        <taxon>Pseudomonadati</taxon>
        <taxon>Pseudomonadota</taxon>
        <taxon>Gammaproteobacteria</taxon>
        <taxon>Kangiellales</taxon>
        <taxon>Kangiellaceae</taxon>
        <taxon>Kangiella</taxon>
    </lineage>
</organism>
<dbReference type="EMBL" id="CP012418">
    <property type="protein sequence ID" value="AOE48963.1"/>
    <property type="molecule type" value="Genomic_DNA"/>
</dbReference>
<feature type="signal peptide" evidence="1">
    <location>
        <begin position="1"/>
        <end position="19"/>
    </location>
</feature>
<dbReference type="RefSeq" id="WP_068988599.1">
    <property type="nucleotide sequence ID" value="NZ_CP012418.1"/>
</dbReference>
<sequence precursor="true">MIYKLFIVTGLLFSSAVFAELPASINHNNQTFELCAQEKVTKGIFFDIVNVGIYYKNCGSVGGIFDDETKLLRFAYLREVEGQQFTEGAIEYLEENLSPEEKQRCFDRYSQLNNSYKDVSDGDYYDLYLIKDEGLKLYLNNQYITEMTDTSCDSEYLKVWFGKESMDSQFQELHEKLKSNQSLTD</sequence>
<gene>
    <name evidence="3" type="ORF">KS2013_235</name>
</gene>
<keyword evidence="4" id="KW-1185">Reference proteome</keyword>
<evidence type="ECO:0000259" key="2">
    <source>
        <dbReference type="Pfam" id="PF16036"/>
    </source>
</evidence>
<protein>
    <recommendedName>
        <fullName evidence="2">Chalcone isomerase domain-containing protein</fullName>
    </recommendedName>
</protein>
<dbReference type="KEGG" id="ksd:KS2013_235"/>